<geneLocation type="plasmid" evidence="2 3">
    <name>p_unnamed1</name>
</geneLocation>
<sequence>MDQVTKFVSEHWAAILAAVLAIIGGGFALRFRSHRQSGRSNYVDQTKAKAGGDIVGRDKVTRIND</sequence>
<evidence type="ECO:0000256" key="1">
    <source>
        <dbReference type="SAM" id="Phobius"/>
    </source>
</evidence>
<organism evidence="2 3">
    <name type="scientific">Sphingomonas daechungensis</name>
    <dbReference type="NCBI Taxonomy" id="1176646"/>
    <lineage>
        <taxon>Bacteria</taxon>
        <taxon>Pseudomonadati</taxon>
        <taxon>Pseudomonadota</taxon>
        <taxon>Alphaproteobacteria</taxon>
        <taxon>Sphingomonadales</taxon>
        <taxon>Sphingomonadaceae</taxon>
        <taxon>Sphingomonas</taxon>
    </lineage>
</organism>
<keyword evidence="2" id="KW-0614">Plasmid</keyword>
<gene>
    <name evidence="2" type="ORF">H9L15_16115</name>
</gene>
<evidence type="ECO:0008006" key="4">
    <source>
        <dbReference type="Google" id="ProtNLM"/>
    </source>
</evidence>
<dbReference type="Proteomes" id="UP000516134">
    <property type="component" value="Plasmid p_unnamed1"/>
</dbReference>
<dbReference type="EMBL" id="CP060781">
    <property type="protein sequence ID" value="QNP44605.1"/>
    <property type="molecule type" value="Genomic_DNA"/>
</dbReference>
<reference evidence="2 3" key="1">
    <citation type="submission" date="2020-08" db="EMBL/GenBank/DDBJ databases">
        <title>Genome sequence of Sphingomonas daechungensis KACC 18115T.</title>
        <authorList>
            <person name="Hyun D.-W."/>
            <person name="Bae J.-W."/>
        </authorList>
    </citation>
    <scope>NUCLEOTIDE SEQUENCE [LARGE SCALE GENOMIC DNA]</scope>
    <source>
        <strain evidence="2 3">KACC 18115</strain>
        <plasmid evidence="2 3">p_unnamed1</plasmid>
    </source>
</reference>
<keyword evidence="1" id="KW-1133">Transmembrane helix</keyword>
<name>A0ABX6T488_9SPHN</name>
<dbReference type="RefSeq" id="WP_187716023.1">
    <property type="nucleotide sequence ID" value="NZ_BAABJC010000001.1"/>
</dbReference>
<keyword evidence="1" id="KW-0812">Transmembrane</keyword>
<keyword evidence="3" id="KW-1185">Reference proteome</keyword>
<accession>A0ABX6T488</accession>
<proteinExistence type="predicted"/>
<evidence type="ECO:0000313" key="2">
    <source>
        <dbReference type="EMBL" id="QNP44605.1"/>
    </source>
</evidence>
<evidence type="ECO:0000313" key="3">
    <source>
        <dbReference type="Proteomes" id="UP000516134"/>
    </source>
</evidence>
<protein>
    <recommendedName>
        <fullName evidence="4">LPXTG cell wall anchor domain-containing protein</fullName>
    </recommendedName>
</protein>
<feature type="transmembrane region" description="Helical" evidence="1">
    <location>
        <begin position="12"/>
        <end position="31"/>
    </location>
</feature>
<keyword evidence="1" id="KW-0472">Membrane</keyword>